<keyword evidence="1" id="KW-0812">Transmembrane</keyword>
<organism evidence="2 3">
    <name type="scientific">Kocuria aegyptia</name>
    <dbReference type="NCBI Taxonomy" id="330943"/>
    <lineage>
        <taxon>Bacteria</taxon>
        <taxon>Bacillati</taxon>
        <taxon>Actinomycetota</taxon>
        <taxon>Actinomycetes</taxon>
        <taxon>Micrococcales</taxon>
        <taxon>Micrococcaceae</taxon>
        <taxon>Kocuria</taxon>
    </lineage>
</organism>
<accession>A0ABP4X0E3</accession>
<evidence type="ECO:0000313" key="3">
    <source>
        <dbReference type="Proteomes" id="UP001501204"/>
    </source>
</evidence>
<comment type="caution">
    <text evidence="2">The sequence shown here is derived from an EMBL/GenBank/DDBJ whole genome shotgun (WGS) entry which is preliminary data.</text>
</comment>
<dbReference type="RefSeq" id="WP_344122872.1">
    <property type="nucleotide sequence ID" value="NZ_BAAAOA010000029.1"/>
</dbReference>
<gene>
    <name evidence="2" type="ORF">GCM10009767_24330</name>
</gene>
<keyword evidence="3" id="KW-1185">Reference proteome</keyword>
<protein>
    <submittedName>
        <fullName evidence="2">Uncharacterized protein</fullName>
    </submittedName>
</protein>
<evidence type="ECO:0000256" key="1">
    <source>
        <dbReference type="SAM" id="Phobius"/>
    </source>
</evidence>
<keyword evidence="1" id="KW-1133">Transmembrane helix</keyword>
<reference evidence="3" key="1">
    <citation type="journal article" date="2019" name="Int. J. Syst. Evol. Microbiol.">
        <title>The Global Catalogue of Microorganisms (GCM) 10K type strain sequencing project: providing services to taxonomists for standard genome sequencing and annotation.</title>
        <authorList>
            <consortium name="The Broad Institute Genomics Platform"/>
            <consortium name="The Broad Institute Genome Sequencing Center for Infectious Disease"/>
            <person name="Wu L."/>
            <person name="Ma J."/>
        </authorList>
    </citation>
    <scope>NUCLEOTIDE SEQUENCE [LARGE SCALE GENOMIC DNA]</scope>
    <source>
        <strain evidence="3">JCM 14735</strain>
    </source>
</reference>
<name>A0ABP4X0E3_9MICC</name>
<keyword evidence="1" id="KW-0472">Membrane</keyword>
<feature type="transmembrane region" description="Helical" evidence="1">
    <location>
        <begin position="26"/>
        <end position="45"/>
    </location>
</feature>
<dbReference type="Proteomes" id="UP001501204">
    <property type="component" value="Unassembled WGS sequence"/>
</dbReference>
<proteinExistence type="predicted"/>
<sequence>MRFLPAVAALIAMTVAVISVVRGDWGVVVISAVLCAVAVRAQLLIRRGAASDPGSREEP</sequence>
<dbReference type="EMBL" id="BAAAOA010000029">
    <property type="protein sequence ID" value="GAA1764755.1"/>
    <property type="molecule type" value="Genomic_DNA"/>
</dbReference>
<evidence type="ECO:0000313" key="2">
    <source>
        <dbReference type="EMBL" id="GAA1764755.1"/>
    </source>
</evidence>